<evidence type="ECO:0000313" key="2">
    <source>
        <dbReference type="EMBL" id="SDS93073.1"/>
    </source>
</evidence>
<dbReference type="EMBL" id="LT629758">
    <property type="protein sequence ID" value="SDS93073.1"/>
    <property type="molecule type" value="Genomic_DNA"/>
</dbReference>
<feature type="domain" description="DUF6745" evidence="1">
    <location>
        <begin position="194"/>
        <end position="313"/>
    </location>
</feature>
<dbReference type="RefSeq" id="WP_092543639.1">
    <property type="nucleotide sequence ID" value="NZ_BOMJ01000013.1"/>
</dbReference>
<evidence type="ECO:0000259" key="1">
    <source>
        <dbReference type="Pfam" id="PF20530"/>
    </source>
</evidence>
<dbReference type="AlphaFoldDB" id="A0A1H1W7K2"/>
<dbReference type="Pfam" id="PF20530">
    <property type="entry name" value="DUF6745"/>
    <property type="match status" value="1"/>
</dbReference>
<evidence type="ECO:0000313" key="3">
    <source>
        <dbReference type="Proteomes" id="UP000198688"/>
    </source>
</evidence>
<sequence length="386" mass="42611">MDSEKPLRRLTVGQETKLLFAANRWRRPLEPHHPVDPAAAEAALTRMYEFLNVPMPPVVWVDSPGAATELLRDAGEMLPAAEGYRSGLYGIDGLDPMPGQSWLIEGIGWTLGDEVDESALALVAKLMGTELQSWYAPPVEGNHGYGTLSPSASAIRATVFADRSVRAGHDAWLTAYWVGFYDAIGQAGLIEYWPAAQERLDALMALADSGAGWWWPFRDRCVISLRPVEMATEHVASAHSPAVRPHRADGPAMTFLDGWTRYAWRGVPVPESLIEEGWTAERLLHETWDPELRRCAIERLGWHRFLDATGLQPTTPPIPDPSRPGRTLALYDVPEDLARRGGVRVLVLGEGGRRFSMEVTGFHHGPLEVGSYLAGRYRGADHDPAS</sequence>
<protein>
    <recommendedName>
        <fullName evidence="1">DUF6745 domain-containing protein</fullName>
    </recommendedName>
</protein>
<reference evidence="2 3" key="1">
    <citation type="submission" date="2016-10" db="EMBL/GenBank/DDBJ databases">
        <authorList>
            <person name="de Groot N.N."/>
        </authorList>
    </citation>
    <scope>NUCLEOTIDE SEQUENCE [LARGE SCALE GENOMIC DNA]</scope>
    <source>
        <strain evidence="2 3">DSM 43941</strain>
    </source>
</reference>
<dbReference type="OrthoDB" id="871648at2"/>
<accession>A0A1H1W7K2</accession>
<gene>
    <name evidence="2" type="ORF">SAMN04489716_2012</name>
</gene>
<dbReference type="InterPro" id="IPR046633">
    <property type="entry name" value="DUF6745"/>
</dbReference>
<proteinExistence type="predicted"/>
<organism evidence="2 3">
    <name type="scientific">Actinoplanes derwentensis</name>
    <dbReference type="NCBI Taxonomy" id="113562"/>
    <lineage>
        <taxon>Bacteria</taxon>
        <taxon>Bacillati</taxon>
        <taxon>Actinomycetota</taxon>
        <taxon>Actinomycetes</taxon>
        <taxon>Micromonosporales</taxon>
        <taxon>Micromonosporaceae</taxon>
        <taxon>Actinoplanes</taxon>
    </lineage>
</organism>
<dbReference type="STRING" id="113562.SAMN04489716_2012"/>
<dbReference type="Proteomes" id="UP000198688">
    <property type="component" value="Chromosome I"/>
</dbReference>
<keyword evidence="3" id="KW-1185">Reference proteome</keyword>
<name>A0A1H1W7K2_9ACTN</name>